<organism evidence="2 3">
    <name type="scientific">Clonostachys chloroleuca</name>
    <dbReference type="NCBI Taxonomy" id="1926264"/>
    <lineage>
        <taxon>Eukaryota</taxon>
        <taxon>Fungi</taxon>
        <taxon>Dikarya</taxon>
        <taxon>Ascomycota</taxon>
        <taxon>Pezizomycotina</taxon>
        <taxon>Sordariomycetes</taxon>
        <taxon>Hypocreomycetidae</taxon>
        <taxon>Hypocreales</taxon>
        <taxon>Bionectriaceae</taxon>
        <taxon>Clonostachys</taxon>
    </lineage>
</organism>
<name>A0AA35MHW8_9HYPO</name>
<evidence type="ECO:0000313" key="3">
    <source>
        <dbReference type="Proteomes" id="UP001160390"/>
    </source>
</evidence>
<proteinExistence type="predicted"/>
<feature type="compositionally biased region" description="Basic and acidic residues" evidence="1">
    <location>
        <begin position="15"/>
        <end position="27"/>
    </location>
</feature>
<dbReference type="AlphaFoldDB" id="A0AA35MHW8"/>
<accession>A0AA35MHW8</accession>
<protein>
    <submittedName>
        <fullName evidence="2">Uncharacterized protein</fullName>
    </submittedName>
</protein>
<feature type="region of interest" description="Disordered" evidence="1">
    <location>
        <begin position="1"/>
        <end position="33"/>
    </location>
</feature>
<reference evidence="2" key="1">
    <citation type="submission" date="2023-01" db="EMBL/GenBank/DDBJ databases">
        <authorList>
            <person name="Piombo E."/>
        </authorList>
    </citation>
    <scope>NUCLEOTIDE SEQUENCE</scope>
</reference>
<evidence type="ECO:0000313" key="2">
    <source>
        <dbReference type="EMBL" id="CAI6097492.1"/>
    </source>
</evidence>
<dbReference type="EMBL" id="CABFNP030001292">
    <property type="protein sequence ID" value="CAI6097492.1"/>
    <property type="molecule type" value="Genomic_DNA"/>
</dbReference>
<evidence type="ECO:0000256" key="1">
    <source>
        <dbReference type="SAM" id="MobiDB-lite"/>
    </source>
</evidence>
<sequence length="88" mass="10028">MYPGSQRRWVTPGRLEWKRPPAKEQKSLHSPQSMLNRSIQVANKKTDMRAQLGVQLLVILSTLRADRDNDPEEEFASVVASNKIEQIG</sequence>
<gene>
    <name evidence="2" type="ORF">CCHLO57077_00008671</name>
</gene>
<comment type="caution">
    <text evidence="2">The sequence shown here is derived from an EMBL/GenBank/DDBJ whole genome shotgun (WGS) entry which is preliminary data.</text>
</comment>
<keyword evidence="3" id="KW-1185">Reference proteome</keyword>
<dbReference type="Proteomes" id="UP001160390">
    <property type="component" value="Unassembled WGS sequence"/>
</dbReference>